<dbReference type="InterPro" id="IPR011123">
    <property type="entry name" value="Y_Y_Y"/>
</dbReference>
<dbReference type="InterPro" id="IPR011110">
    <property type="entry name" value="Reg_prop"/>
</dbReference>
<dbReference type="EC" id="2.7.13.3" evidence="2"/>
<comment type="catalytic activity">
    <reaction evidence="1">
        <text>ATP + protein L-histidine = ADP + protein N-phospho-L-histidine.</text>
        <dbReference type="EC" id="2.7.13.3"/>
    </reaction>
</comment>
<dbReference type="EMBL" id="JBHRZS010000006">
    <property type="protein sequence ID" value="MFC3879814.1"/>
    <property type="molecule type" value="Genomic_DNA"/>
</dbReference>
<proteinExistence type="predicted"/>
<dbReference type="Pfam" id="PF07495">
    <property type="entry name" value="Y_Y_Y"/>
    <property type="match status" value="1"/>
</dbReference>
<feature type="domain" description="Histidine kinase" evidence="5">
    <location>
        <begin position="983"/>
        <end position="1227"/>
    </location>
</feature>
<dbReference type="PROSITE" id="PS50109">
    <property type="entry name" value="HIS_KIN"/>
    <property type="match status" value="1"/>
</dbReference>
<dbReference type="SUPFAM" id="SSF63829">
    <property type="entry name" value="Calcium-dependent phosphotriesterase"/>
    <property type="match status" value="1"/>
</dbReference>
<comment type="caution">
    <text evidence="6">The sequence shown here is derived from an EMBL/GenBank/DDBJ whole genome shotgun (WGS) entry which is preliminary data.</text>
</comment>
<dbReference type="Gene3D" id="2.130.10.10">
    <property type="entry name" value="YVTN repeat-like/Quinoprotein amine dehydrogenase"/>
    <property type="match status" value="3"/>
</dbReference>
<accession>A0ABV8AQ10</accession>
<dbReference type="InterPro" id="IPR015943">
    <property type="entry name" value="WD40/YVTN_repeat-like_dom_sf"/>
</dbReference>
<gene>
    <name evidence="6" type="ORF">ACFOSV_06485</name>
</gene>
<dbReference type="Gene3D" id="3.30.565.10">
    <property type="entry name" value="Histidine kinase-like ATPase, C-terminal domain"/>
    <property type="match status" value="1"/>
</dbReference>
<dbReference type="InterPro" id="IPR003661">
    <property type="entry name" value="HisK_dim/P_dom"/>
</dbReference>
<evidence type="ECO:0000313" key="6">
    <source>
        <dbReference type="EMBL" id="MFC3879814.1"/>
    </source>
</evidence>
<keyword evidence="4" id="KW-0812">Transmembrane</keyword>
<evidence type="ECO:0000259" key="5">
    <source>
        <dbReference type="PROSITE" id="PS50109"/>
    </source>
</evidence>
<dbReference type="SUPFAM" id="SSF101898">
    <property type="entry name" value="NHL repeat"/>
    <property type="match status" value="1"/>
</dbReference>
<dbReference type="Gene3D" id="2.60.40.10">
    <property type="entry name" value="Immunoglobulins"/>
    <property type="match status" value="1"/>
</dbReference>
<organism evidence="6 7">
    <name type="scientific">Algoriphagus namhaensis</name>
    <dbReference type="NCBI Taxonomy" id="915353"/>
    <lineage>
        <taxon>Bacteria</taxon>
        <taxon>Pseudomonadati</taxon>
        <taxon>Bacteroidota</taxon>
        <taxon>Cytophagia</taxon>
        <taxon>Cytophagales</taxon>
        <taxon>Cyclobacteriaceae</taxon>
        <taxon>Algoriphagus</taxon>
    </lineage>
</organism>
<dbReference type="PROSITE" id="PS51257">
    <property type="entry name" value="PROKAR_LIPOPROTEIN"/>
    <property type="match status" value="1"/>
</dbReference>
<evidence type="ECO:0000256" key="2">
    <source>
        <dbReference type="ARBA" id="ARBA00012438"/>
    </source>
</evidence>
<evidence type="ECO:0000256" key="3">
    <source>
        <dbReference type="ARBA" id="ARBA00022553"/>
    </source>
</evidence>
<dbReference type="Gene3D" id="1.10.287.130">
    <property type="match status" value="1"/>
</dbReference>
<dbReference type="PANTHER" id="PTHR43547">
    <property type="entry name" value="TWO-COMPONENT HISTIDINE KINASE"/>
    <property type="match status" value="1"/>
</dbReference>
<dbReference type="Pfam" id="PF02518">
    <property type="entry name" value="HATPase_c"/>
    <property type="match status" value="1"/>
</dbReference>
<evidence type="ECO:0000256" key="4">
    <source>
        <dbReference type="SAM" id="Phobius"/>
    </source>
</evidence>
<dbReference type="SUPFAM" id="SSF47384">
    <property type="entry name" value="Homodimeric domain of signal transducing histidine kinase"/>
    <property type="match status" value="1"/>
</dbReference>
<sequence>MMISKTKTILFFSCLAAIFTVSCDDDEAKKRALDPTAFRAPVTNAFKLTDPKPIEWQVVDPDSIDLPQTYPLDIDKIPSKPFNITEFKTLNPPMEESPLDWDPNNRMKLEFDTIPIKKKISILPEPVVTRMNQPSALSGTSSVMLQLSRAEGLPGNDIRKIIENEDGTYWIATFDGGLCLYNGNELYTYDYLRIWDLEIDQDDKLWMATGNGIYVLDFKKKTQTHFLSANTILSLLCDHQNQMWITYWQKGTYVMDSEMEHLRRITNPGFLGIRPNYPLMEDRNHNIWLLSQSGDQTVTSIIGEDRQDYTNIPISGGYHFQDRDNRMWLTSVSGTFGISLDDKTVRTLNEKDGFNEEAQFYDDAQFYEEDNQGRLWMINSDSIHVLNKEYTKMKSIATNSPVRFGNTIKDKRGVIWIGTATNGILLVDPDGPLPEFLDESDGLMDGQIRSLEEDHRGDIWLGTQDGINIYSPSTKTLKAIDDATLQNPNSRNIFFIKEFEKDNLFVDGDQQGFLIINREEKVLTQYLKTQEIAQRIFDALKDEEGAYWLATENGLSVYNPVLNELKIIPENTPQLESDWVFCILDDGSGRYWLGTTNGLIIIDPDKNTIQYLREQEGLAHNTVWEIIQREDGTLWVATDGGISIIDPVSQTITNLGEAEGLVPDAVDNIQEKDGTLYLGSEDGLLLVNPPTDPNTPWNFSRYAAAQGFLSNDYNRRASLLLRNGQLWFGTGPIWKLTILTQDPVIDTLPNPVFITGLTIMDEKRSFDRMADFQPLVETGDTLWSSDGNQVLTKNTLPQNSGYVVEHQIQWDSLSSPYKLPIGLQLPYDQNYLQFSFANMSVLNRDKISFRYMLAGADDRWIYAGQEPQSKNYFNLSPGAYTFRVATRGIKGQWGEPAEFSFRIFPPWWQTWWAYLAYAILAFGGIWAIIQYRSRRLKKENRLLEEKVTQRTDELRETISNLQSTQAQLIQSEKMASLGELTAGIAHEIQNPLNFVNNFSEVSNELIDEMKDEFKKGDIEEGFAIADDIKENLEKITHHGKRADGIVKGMLAHSRSSTGEKVPTDINALADEYLRLSYHGLRARDRSFNADFKTNFDPNLPKVNVIPQDIGRVLLNLINNAFQACTEPSRSATAEVEKPLVQVSTRKSDNGIEISVSDNGPGIPEAIKDKIFQPFFTTKPTGQGTGLGLSLSYDIVKAHGGELKVDTKDGSSLPAGEVGTEFTIELPI</sequence>
<dbReference type="Pfam" id="PF07494">
    <property type="entry name" value="Reg_prop"/>
    <property type="match status" value="1"/>
</dbReference>
<keyword evidence="4" id="KW-0472">Membrane</keyword>
<dbReference type="SMART" id="SM00388">
    <property type="entry name" value="HisKA"/>
    <property type="match status" value="1"/>
</dbReference>
<name>A0ABV8AQ10_9BACT</name>
<dbReference type="Proteomes" id="UP001595805">
    <property type="component" value="Unassembled WGS sequence"/>
</dbReference>
<dbReference type="CDD" id="cd00082">
    <property type="entry name" value="HisKA"/>
    <property type="match status" value="1"/>
</dbReference>
<dbReference type="InterPro" id="IPR004358">
    <property type="entry name" value="Sig_transdc_His_kin-like_C"/>
</dbReference>
<reference evidence="7" key="1">
    <citation type="journal article" date="2019" name="Int. J. Syst. Evol. Microbiol.">
        <title>The Global Catalogue of Microorganisms (GCM) 10K type strain sequencing project: providing services to taxonomists for standard genome sequencing and annotation.</title>
        <authorList>
            <consortium name="The Broad Institute Genomics Platform"/>
            <consortium name="The Broad Institute Genome Sequencing Center for Infectious Disease"/>
            <person name="Wu L."/>
            <person name="Ma J."/>
        </authorList>
    </citation>
    <scope>NUCLEOTIDE SEQUENCE [LARGE SCALE GENOMIC DNA]</scope>
    <source>
        <strain evidence="7">CCUG 60523</strain>
    </source>
</reference>
<dbReference type="InterPro" id="IPR036890">
    <property type="entry name" value="HATPase_C_sf"/>
</dbReference>
<feature type="transmembrane region" description="Helical" evidence="4">
    <location>
        <begin position="911"/>
        <end position="929"/>
    </location>
</feature>
<keyword evidence="3" id="KW-0597">Phosphoprotein</keyword>
<keyword evidence="4" id="KW-1133">Transmembrane helix</keyword>
<dbReference type="InterPro" id="IPR036097">
    <property type="entry name" value="HisK_dim/P_sf"/>
</dbReference>
<dbReference type="PANTHER" id="PTHR43547:SF2">
    <property type="entry name" value="HYBRID SIGNAL TRANSDUCTION HISTIDINE KINASE C"/>
    <property type="match status" value="1"/>
</dbReference>
<protein>
    <recommendedName>
        <fullName evidence="2">histidine kinase</fullName>
        <ecNumber evidence="2">2.7.13.3</ecNumber>
    </recommendedName>
</protein>
<keyword evidence="7" id="KW-1185">Reference proteome</keyword>
<dbReference type="PRINTS" id="PR00344">
    <property type="entry name" value="BCTRLSENSOR"/>
</dbReference>
<dbReference type="InterPro" id="IPR003594">
    <property type="entry name" value="HATPase_dom"/>
</dbReference>
<dbReference type="SMART" id="SM00387">
    <property type="entry name" value="HATPase_c"/>
    <property type="match status" value="1"/>
</dbReference>
<dbReference type="InterPro" id="IPR005467">
    <property type="entry name" value="His_kinase_dom"/>
</dbReference>
<evidence type="ECO:0000313" key="7">
    <source>
        <dbReference type="Proteomes" id="UP001595805"/>
    </source>
</evidence>
<dbReference type="SUPFAM" id="SSF55874">
    <property type="entry name" value="ATPase domain of HSP90 chaperone/DNA topoisomerase II/histidine kinase"/>
    <property type="match status" value="1"/>
</dbReference>
<evidence type="ECO:0000256" key="1">
    <source>
        <dbReference type="ARBA" id="ARBA00000085"/>
    </source>
</evidence>
<dbReference type="InterPro" id="IPR013783">
    <property type="entry name" value="Ig-like_fold"/>
</dbReference>
<dbReference type="RefSeq" id="WP_377904591.1">
    <property type="nucleotide sequence ID" value="NZ_JBHRZS010000006.1"/>
</dbReference>